<dbReference type="Pfam" id="PF09995">
    <property type="entry name" value="MPAB_Lcp_cat"/>
    <property type="match status" value="1"/>
</dbReference>
<protein>
    <submittedName>
        <fullName evidence="2">Oxygenase MpaB family protein</fullName>
        <ecNumber evidence="2">1.-.-.-</ecNumber>
    </submittedName>
</protein>
<dbReference type="EMBL" id="JAVRHS010000005">
    <property type="protein sequence ID" value="MDT0576203.1"/>
    <property type="molecule type" value="Genomic_DNA"/>
</dbReference>
<dbReference type="PANTHER" id="PTHR36151:SF3">
    <property type="entry name" value="ER-BOUND OXYGENASE MPAB_MPAB'_RUBBER OXYGENASE CATALYTIC DOMAIN-CONTAINING PROTEIN"/>
    <property type="match status" value="1"/>
</dbReference>
<feature type="domain" description="ER-bound oxygenase mpaB/mpaB'/Rubber oxygenase catalytic" evidence="1">
    <location>
        <begin position="51"/>
        <end position="280"/>
    </location>
</feature>
<gene>
    <name evidence="2" type="ORF">RM533_08390</name>
</gene>
<evidence type="ECO:0000259" key="1">
    <source>
        <dbReference type="Pfam" id="PF09995"/>
    </source>
</evidence>
<keyword evidence="2" id="KW-0560">Oxidoreductase</keyword>
<accession>A0ABU2ZHW3</accession>
<evidence type="ECO:0000313" key="2">
    <source>
        <dbReference type="EMBL" id="MDT0576203.1"/>
    </source>
</evidence>
<organism evidence="2 3">
    <name type="scientific">Croceicoccus esteveae</name>
    <dbReference type="NCBI Taxonomy" id="3075597"/>
    <lineage>
        <taxon>Bacteria</taxon>
        <taxon>Pseudomonadati</taxon>
        <taxon>Pseudomonadota</taxon>
        <taxon>Alphaproteobacteria</taxon>
        <taxon>Sphingomonadales</taxon>
        <taxon>Erythrobacteraceae</taxon>
        <taxon>Croceicoccus</taxon>
    </lineage>
</organism>
<proteinExistence type="predicted"/>
<evidence type="ECO:0000313" key="3">
    <source>
        <dbReference type="Proteomes" id="UP001259803"/>
    </source>
</evidence>
<name>A0ABU2ZHW3_9SPHN</name>
<dbReference type="GO" id="GO:0016491">
    <property type="term" value="F:oxidoreductase activity"/>
    <property type="evidence" value="ECO:0007669"/>
    <property type="project" value="UniProtKB-KW"/>
</dbReference>
<reference evidence="2 3" key="1">
    <citation type="submission" date="2023-09" db="EMBL/GenBank/DDBJ databases">
        <authorList>
            <person name="Rey-Velasco X."/>
        </authorList>
    </citation>
    <scope>NUCLEOTIDE SEQUENCE [LARGE SCALE GENOMIC DNA]</scope>
    <source>
        <strain evidence="2 3">F390</strain>
    </source>
</reference>
<dbReference type="RefSeq" id="WP_311340770.1">
    <property type="nucleotide sequence ID" value="NZ_JAVRHS010000005.1"/>
</dbReference>
<comment type="caution">
    <text evidence="2">The sequence shown here is derived from an EMBL/GenBank/DDBJ whole genome shotgun (WGS) entry which is preliminary data.</text>
</comment>
<keyword evidence="3" id="KW-1185">Reference proteome</keyword>
<dbReference type="PANTHER" id="PTHR36151">
    <property type="entry name" value="BLR2777 PROTEIN"/>
    <property type="match status" value="1"/>
</dbReference>
<dbReference type="InterPro" id="IPR018713">
    <property type="entry name" value="MPAB/Lcp_cat_dom"/>
</dbReference>
<sequence length="301" mass="33137">MSKVRPFSATDSVKALLRRQVRMVFNDTARGEAPIGHSEDALTPRGSIVRTVHADVVSMMVGGMAALLLQMLHPAALRGVLDHSNFRQDMLGRLRRTARFIAITTYAGKVDAEAAIGRVRSIHERVEGVLPDGTTYRASDPHLLAWVHVAESLCFLDAYIRYVDPAMNAADQDLYFAEAAYVARALGADPVPVTRAEAEDLLRDYRPELMVIAETREVADLVLKPSGRNPAVAASHLMLGNAALDLLPRWAGRMLDRRPPPMSALPNRLATRALGATLRWSFRGWGQRMLGIRAPWAIDGM</sequence>
<dbReference type="Proteomes" id="UP001259803">
    <property type="component" value="Unassembled WGS sequence"/>
</dbReference>
<dbReference type="EC" id="1.-.-.-" evidence="2"/>